<dbReference type="SMART" id="SM00213">
    <property type="entry name" value="UBQ"/>
    <property type="match status" value="1"/>
</dbReference>
<dbReference type="PROSITE" id="PS50053">
    <property type="entry name" value="UBIQUITIN_2"/>
    <property type="match status" value="1"/>
</dbReference>
<feature type="domain" description="Ubiquitin-like" evidence="18">
    <location>
        <begin position="1"/>
        <end position="67"/>
    </location>
</feature>
<organism evidence="19 20">
    <name type="scientific">Littorina saxatilis</name>
    <dbReference type="NCBI Taxonomy" id="31220"/>
    <lineage>
        <taxon>Eukaryota</taxon>
        <taxon>Metazoa</taxon>
        <taxon>Spiralia</taxon>
        <taxon>Lophotrochozoa</taxon>
        <taxon>Mollusca</taxon>
        <taxon>Gastropoda</taxon>
        <taxon>Caenogastropoda</taxon>
        <taxon>Littorinimorpha</taxon>
        <taxon>Littorinoidea</taxon>
        <taxon>Littorinidae</taxon>
        <taxon>Littorina</taxon>
    </lineage>
</organism>
<dbReference type="AlphaFoldDB" id="A0AAN9FVV4"/>
<dbReference type="PANTHER" id="PTHR13248:SF4">
    <property type="entry name" value="ELONGIN B"/>
    <property type="match status" value="1"/>
</dbReference>
<evidence type="ECO:0000256" key="16">
    <source>
        <dbReference type="ARBA" id="ARBA00093515"/>
    </source>
</evidence>
<evidence type="ECO:0000256" key="5">
    <source>
        <dbReference type="ARBA" id="ARBA00022990"/>
    </source>
</evidence>
<evidence type="ECO:0000259" key="18">
    <source>
        <dbReference type="PROSITE" id="PS50053"/>
    </source>
</evidence>
<keyword evidence="7" id="KW-0804">Transcription</keyword>
<dbReference type="CDD" id="cd01788">
    <property type="entry name" value="Ubl_ElonginB"/>
    <property type="match status" value="1"/>
</dbReference>
<feature type="region of interest" description="Disordered" evidence="17">
    <location>
        <begin position="89"/>
        <end position="119"/>
    </location>
</feature>
<evidence type="ECO:0000313" key="19">
    <source>
        <dbReference type="EMBL" id="KAK7087496.1"/>
    </source>
</evidence>
<feature type="region of interest" description="Disordered" evidence="17">
    <location>
        <begin position="41"/>
        <end position="70"/>
    </location>
</feature>
<evidence type="ECO:0000256" key="10">
    <source>
        <dbReference type="ARBA" id="ARBA00060803"/>
    </source>
</evidence>
<evidence type="ECO:0000256" key="2">
    <source>
        <dbReference type="ARBA" id="ARBA00004906"/>
    </source>
</evidence>
<evidence type="ECO:0000256" key="3">
    <source>
        <dbReference type="ARBA" id="ARBA00022553"/>
    </source>
</evidence>
<sequence length="119" mass="13491">MDVFLMIRRDKTTIFTDAKETTPLIDVKRIIEGITKVPPENQRLFREDQPMTDDNKTLGDYGMNTNNAKAQDPATLGLVYKKDDGEWEPLHIEPLSTPPDLPDVMKQQDSAQHVEQPAA</sequence>
<dbReference type="EMBL" id="JBAMIC010004070">
    <property type="protein sequence ID" value="KAK7087496.1"/>
    <property type="molecule type" value="Genomic_DNA"/>
</dbReference>
<evidence type="ECO:0000256" key="7">
    <source>
        <dbReference type="ARBA" id="ARBA00023163"/>
    </source>
</evidence>
<dbReference type="PANTHER" id="PTHR13248">
    <property type="entry name" value="TRANSCRIPTION ELONGATION FACTOR B POLYPEPTIDE 2"/>
    <property type="match status" value="1"/>
</dbReference>
<proteinExistence type="inferred from homology"/>
<keyword evidence="6" id="KW-0805">Transcription regulation</keyword>
<accession>A0AAN9FVV4</accession>
<comment type="subcellular location">
    <subcellularLocation>
        <location evidence="1">Nucleus</location>
    </subcellularLocation>
</comment>
<feature type="compositionally biased region" description="Basic and acidic residues" evidence="17">
    <location>
        <begin position="43"/>
        <end position="57"/>
    </location>
</feature>
<dbReference type="SUPFAM" id="SSF54236">
    <property type="entry name" value="Ubiquitin-like"/>
    <property type="match status" value="1"/>
</dbReference>
<evidence type="ECO:0000256" key="8">
    <source>
        <dbReference type="ARBA" id="ARBA00023242"/>
    </source>
</evidence>
<evidence type="ECO:0000256" key="17">
    <source>
        <dbReference type="SAM" id="MobiDB-lite"/>
    </source>
</evidence>
<keyword evidence="4" id="KW-0833">Ubl conjugation pathway</keyword>
<evidence type="ECO:0000256" key="6">
    <source>
        <dbReference type="ARBA" id="ARBA00023015"/>
    </source>
</evidence>
<dbReference type="Proteomes" id="UP001374579">
    <property type="component" value="Unassembled WGS sequence"/>
</dbReference>
<dbReference type="Gene3D" id="3.10.20.90">
    <property type="entry name" value="Phosphatidylinositol 3-kinase Catalytic Subunit, Chain A, domain 1"/>
    <property type="match status" value="1"/>
</dbReference>
<dbReference type="InterPro" id="IPR000626">
    <property type="entry name" value="Ubiquitin-like_dom"/>
</dbReference>
<comment type="pathway">
    <text evidence="2">Protein modification; protein ubiquitination.</text>
</comment>
<comment type="function">
    <text evidence="9">SIII, also known as elongin, is a general transcription elongation factor that increases the RNA polymerase II transcription elongation past template-encoded arresting sites. Subunit A is transcriptionally active and its transcription activity is strongly enhanced by binding to the dimeric complex of the SIII regulatory subunits B and C (elongin BC complex). In embryonic stem cells, the elongin BC complex is recruited by EPOP to Polycomb group (PcG) target genes in order generate genomic region that display both active and repressive chromatin properties, an important feature of pluripotent stem cells.</text>
</comment>
<evidence type="ECO:0000313" key="20">
    <source>
        <dbReference type="Proteomes" id="UP001374579"/>
    </source>
</evidence>
<comment type="subunit">
    <text evidence="16">Heterotrimer of an A (ELOA, ELOA2 or ELOA3P), ELOB and ELOC subunit. The elongin BC complex interacts with EPOP; leading to recruit the elongin BC complex to Polycomb group (PcG) target genes, thereby restricting excessive activity of the PRC2/EED-EZH2 complex. Component of multiple cullin-RING E3 ubiquitin-protein ligase complexes composed of Elongin BC (ELOB and ELOC), a cullin (either CUL2 or CUL5), a catalytic subunit (either RBX1 or RNF7/RBX2), as well as a substrate adapter protein that can be either ASB2, ASB9, ASB11, KLHDC2, KLHDC3, KLHDC10, APPBP2, FEM1A, FEM1B, FEM1C, LRR1, PCMTD1, SOCS1, SOCS2, SOCS5, SPSB1, SPSB3, ELOA, VHL, WSB1 or RAB40C. As part of the Elongin BC E3 ubiquitin ligase complex; interacts with NRBP1. May also interact with DCUN1D1, DCUN1D2, DCUN1D3 and DCUN1D5. May form oligomers as a KLHDC2/KLHDC3-ELOB-ELOC complex; this interaction is autoinhibitory for the E3 ligase complex as the substrate-binding site of KLHDC2/KLHDC3 is blocked in the oligomer.</text>
</comment>
<name>A0AAN9FVV4_9CAEN</name>
<keyword evidence="20" id="KW-1185">Reference proteome</keyword>
<evidence type="ECO:0000256" key="11">
    <source>
        <dbReference type="ARBA" id="ARBA00074516"/>
    </source>
</evidence>
<dbReference type="InterPro" id="IPR029071">
    <property type="entry name" value="Ubiquitin-like_domsf"/>
</dbReference>
<gene>
    <name evidence="19" type="ORF">V1264_021539</name>
</gene>
<dbReference type="GO" id="GO:0030891">
    <property type="term" value="C:VCB complex"/>
    <property type="evidence" value="ECO:0007669"/>
    <property type="project" value="InterPro"/>
</dbReference>
<comment type="similarity">
    <text evidence="10">Belongs to the Elongin B family.</text>
</comment>
<dbReference type="InterPro" id="IPR039049">
    <property type="entry name" value="ELOB"/>
</dbReference>
<keyword evidence="5" id="KW-0007">Acetylation</keyword>
<evidence type="ECO:0000256" key="12">
    <source>
        <dbReference type="ARBA" id="ARBA00076690"/>
    </source>
</evidence>
<keyword evidence="8" id="KW-0539">Nucleus</keyword>
<evidence type="ECO:0000256" key="13">
    <source>
        <dbReference type="ARBA" id="ARBA00080438"/>
    </source>
</evidence>
<dbReference type="GO" id="GO:0070449">
    <property type="term" value="C:elongin complex"/>
    <property type="evidence" value="ECO:0007669"/>
    <property type="project" value="InterPro"/>
</dbReference>
<evidence type="ECO:0000256" key="9">
    <source>
        <dbReference type="ARBA" id="ARBA00054216"/>
    </source>
</evidence>
<dbReference type="Pfam" id="PF00240">
    <property type="entry name" value="ubiquitin"/>
    <property type="match status" value="1"/>
</dbReference>
<comment type="caution">
    <text evidence="19">The sequence shown here is derived from an EMBL/GenBank/DDBJ whole genome shotgun (WGS) entry which is preliminary data.</text>
</comment>
<protein>
    <recommendedName>
        <fullName evidence="11">Elongin-B</fullName>
    </recommendedName>
    <alternativeName>
        <fullName evidence="14">Elongin 18 kDa subunit</fullName>
    </alternativeName>
    <alternativeName>
        <fullName evidence="12">RNA polymerase II transcription factor SIII subunit B</fullName>
    </alternativeName>
    <alternativeName>
        <fullName evidence="15">SIII p18</fullName>
    </alternativeName>
    <alternativeName>
        <fullName evidence="13">Transcription elongation factor B polypeptide 2</fullName>
    </alternativeName>
</protein>
<keyword evidence="3" id="KW-0597">Phosphoprotein</keyword>
<evidence type="ECO:0000256" key="4">
    <source>
        <dbReference type="ARBA" id="ARBA00022786"/>
    </source>
</evidence>
<evidence type="ECO:0000256" key="15">
    <source>
        <dbReference type="ARBA" id="ARBA00083653"/>
    </source>
</evidence>
<reference evidence="19 20" key="1">
    <citation type="submission" date="2024-02" db="EMBL/GenBank/DDBJ databases">
        <title>Chromosome-scale genome assembly of the rough periwinkle Littorina saxatilis.</title>
        <authorList>
            <person name="De Jode A."/>
            <person name="Faria R."/>
            <person name="Formenti G."/>
            <person name="Sims Y."/>
            <person name="Smith T.P."/>
            <person name="Tracey A."/>
            <person name="Wood J.M.D."/>
            <person name="Zagrodzka Z.B."/>
            <person name="Johannesson K."/>
            <person name="Butlin R.K."/>
            <person name="Leder E.H."/>
        </authorList>
    </citation>
    <scope>NUCLEOTIDE SEQUENCE [LARGE SCALE GENOMIC DNA]</scope>
    <source>
        <strain evidence="19">Snail1</strain>
        <tissue evidence="19">Muscle</tissue>
    </source>
</reference>
<dbReference type="GO" id="GO:0006368">
    <property type="term" value="P:transcription elongation by RNA polymerase II"/>
    <property type="evidence" value="ECO:0007669"/>
    <property type="project" value="InterPro"/>
</dbReference>
<evidence type="ECO:0000256" key="1">
    <source>
        <dbReference type="ARBA" id="ARBA00004123"/>
    </source>
</evidence>
<evidence type="ECO:0000256" key="14">
    <source>
        <dbReference type="ARBA" id="ARBA00081013"/>
    </source>
</evidence>
<dbReference type="FunFam" id="3.10.20.90:FF:000108">
    <property type="entry name" value="Elongin-B"/>
    <property type="match status" value="1"/>
</dbReference>